<comment type="caution">
    <text evidence="1">The sequence shown here is derived from an EMBL/GenBank/DDBJ whole genome shotgun (WGS) entry which is preliminary data.</text>
</comment>
<dbReference type="EMBL" id="BROD01000001">
    <property type="protein sequence ID" value="GKX67912.1"/>
    <property type="molecule type" value="Genomic_DNA"/>
</dbReference>
<organism evidence="1 2">
    <name type="scientific">Inconstantimicrobium mannanitabidum</name>
    <dbReference type="NCBI Taxonomy" id="1604901"/>
    <lineage>
        <taxon>Bacteria</taxon>
        <taxon>Bacillati</taxon>
        <taxon>Bacillota</taxon>
        <taxon>Clostridia</taxon>
        <taxon>Eubacteriales</taxon>
        <taxon>Clostridiaceae</taxon>
        <taxon>Inconstantimicrobium</taxon>
    </lineage>
</organism>
<dbReference type="Proteomes" id="UP001058074">
    <property type="component" value="Unassembled WGS sequence"/>
</dbReference>
<evidence type="ECO:0000313" key="1">
    <source>
        <dbReference type="EMBL" id="GKX67912.1"/>
    </source>
</evidence>
<keyword evidence="2" id="KW-1185">Reference proteome</keyword>
<gene>
    <name evidence="1" type="ORF">rsdtw13_31700</name>
</gene>
<name>A0ACB5RFS5_9CLOT</name>
<evidence type="ECO:0000313" key="2">
    <source>
        <dbReference type="Proteomes" id="UP001058074"/>
    </source>
</evidence>
<reference evidence="1" key="1">
    <citation type="journal article" date="2025" name="Int. J. Syst. Evol. Microbiol.">
        <title>Inconstantimicrobium mannanitabidum sp. nov., a novel member of the family Clostridiaceae isolated from anoxic soil under the treatment of reductive soil disinfestation.</title>
        <authorList>
            <person name="Ueki A."/>
            <person name="Tonouchi A."/>
            <person name="Honma S."/>
            <person name="Kaku N."/>
            <person name="Ueki K."/>
        </authorList>
    </citation>
    <scope>NUCLEOTIDE SEQUENCE</scope>
    <source>
        <strain evidence="1">TW13</strain>
    </source>
</reference>
<proteinExistence type="predicted"/>
<accession>A0ACB5RFS5</accession>
<protein>
    <submittedName>
        <fullName evidence="1">Uncharacterized protein</fullName>
    </submittedName>
</protein>
<sequence length="391" mass="45334">MIEKIKNTASKDVIRLTKFSILSVLFCGILIFFLLTQMKENKKNVIEFFASQQEMLVREQNEKIKDILKTSTSKNDFEKKVVNDIVKKAENSGSRYWLFGNDKDFIYYKDEETTNLFEAKNIKGMLKYFRNSGGLYINNLEKAISKNTFGTTNYSEQKNGENKVVSIGFIKAYDSNYVIGLSTSENYIISYAKIDKYNINLYIIMGLFTATFLVSIIAYTLTMNKKDKKIELGNNLIREKSIILTENSEKDNKDLNESEKNIIIDELTGLYNRKFFDSTIRILNSRERLSIGVITFIVDKSKCKENDYIIDIAKSLEEISFENKIISRISEDEFSIILLDADKDQSCIMLEEIKLKFLGQFHSLKLIVLIGKDGENKNTQSYKIYKKSYRK</sequence>